<evidence type="ECO:0000256" key="1">
    <source>
        <dbReference type="SAM" id="Phobius"/>
    </source>
</evidence>
<dbReference type="AlphaFoldDB" id="A0A6P9ENQ8"/>
<keyword evidence="3" id="KW-1185">Reference proteome</keyword>
<dbReference type="InterPro" id="IPR036869">
    <property type="entry name" value="J_dom_sf"/>
</dbReference>
<evidence type="ECO:0000313" key="3">
    <source>
        <dbReference type="Proteomes" id="UP000235220"/>
    </source>
</evidence>
<reference evidence="4" key="1">
    <citation type="submission" date="2025-08" db="UniProtKB">
        <authorList>
            <consortium name="RefSeq"/>
        </authorList>
    </citation>
    <scope>IDENTIFICATION</scope>
    <source>
        <tissue evidence="4">Leaves</tissue>
    </source>
</reference>
<dbReference type="Pfam" id="PF00226">
    <property type="entry name" value="DnaJ"/>
    <property type="match status" value="1"/>
</dbReference>
<dbReference type="OrthoDB" id="10250354at2759"/>
<organism evidence="3 4">
    <name type="scientific">Juglans regia</name>
    <name type="common">English walnut</name>
    <dbReference type="NCBI Taxonomy" id="51240"/>
    <lineage>
        <taxon>Eukaryota</taxon>
        <taxon>Viridiplantae</taxon>
        <taxon>Streptophyta</taxon>
        <taxon>Embryophyta</taxon>
        <taxon>Tracheophyta</taxon>
        <taxon>Spermatophyta</taxon>
        <taxon>Magnoliopsida</taxon>
        <taxon>eudicotyledons</taxon>
        <taxon>Gunneridae</taxon>
        <taxon>Pentapetalae</taxon>
        <taxon>rosids</taxon>
        <taxon>fabids</taxon>
        <taxon>Fagales</taxon>
        <taxon>Juglandaceae</taxon>
        <taxon>Juglans</taxon>
    </lineage>
</organism>
<dbReference type="PANTHER" id="PTHR43948">
    <property type="entry name" value="DNAJ HOMOLOG SUBFAMILY B"/>
    <property type="match status" value="1"/>
</dbReference>
<sequence length="185" mass="20395">MRGDEARTLLGFPPNSRPTLPQVKAAYRRKVWESHPDLFPAQEKPHAEYKFKLISEAYSCLLSVAKEVQCVKQENTLTRRWERISVSMQIPDFVSAKADFGMDLAIGTRAEFDPGARGEGSASVTNARVVRTGVPRAQGGRGNPALIGVPFLFIILGTIGLGGLNAARAYKKQKEEYPSHNPFLP</sequence>
<name>A0A6P9ENQ8_JUGRE</name>
<evidence type="ECO:0000259" key="2">
    <source>
        <dbReference type="PROSITE" id="PS50076"/>
    </source>
</evidence>
<gene>
    <name evidence="4" type="primary">LOC109000481</name>
</gene>
<dbReference type="SUPFAM" id="SSF46565">
    <property type="entry name" value="Chaperone J-domain"/>
    <property type="match status" value="1"/>
</dbReference>
<dbReference type="FunCoup" id="A0A6P9ENQ8">
    <property type="interactions" value="172"/>
</dbReference>
<dbReference type="SMART" id="SM00271">
    <property type="entry name" value="DnaJ"/>
    <property type="match status" value="1"/>
</dbReference>
<dbReference type="InterPro" id="IPR001623">
    <property type="entry name" value="DnaJ_domain"/>
</dbReference>
<dbReference type="Gene3D" id="1.10.287.110">
    <property type="entry name" value="DnaJ domain"/>
    <property type="match status" value="1"/>
</dbReference>
<dbReference type="CDD" id="cd06257">
    <property type="entry name" value="DnaJ"/>
    <property type="match status" value="1"/>
</dbReference>
<evidence type="ECO:0000313" key="4">
    <source>
        <dbReference type="RefSeq" id="XP_035549081.1"/>
    </source>
</evidence>
<keyword evidence="1" id="KW-1133">Transmembrane helix</keyword>
<accession>A0A6P9ENQ8</accession>
<dbReference type="GeneID" id="109000481"/>
<dbReference type="InParanoid" id="A0A6P9ENQ8"/>
<dbReference type="RefSeq" id="XP_035549081.1">
    <property type="nucleotide sequence ID" value="XM_035693188.1"/>
</dbReference>
<proteinExistence type="predicted"/>
<dbReference type="PANTHER" id="PTHR43948:SF14">
    <property type="entry name" value="PROTEIN DNAJ, PUTATIVE-RELATED"/>
    <property type="match status" value="1"/>
</dbReference>
<keyword evidence="1" id="KW-0472">Membrane</keyword>
<dbReference type="Proteomes" id="UP000235220">
    <property type="component" value="Chromosome 8"/>
</dbReference>
<keyword evidence="1" id="KW-0812">Transmembrane</keyword>
<protein>
    <submittedName>
        <fullName evidence="4">Uncharacterized protein LOC109000481 isoform X1</fullName>
    </submittedName>
</protein>
<dbReference type="PROSITE" id="PS50076">
    <property type="entry name" value="DNAJ_2"/>
    <property type="match status" value="1"/>
</dbReference>
<feature type="domain" description="J" evidence="2">
    <location>
        <begin position="5"/>
        <end position="85"/>
    </location>
</feature>
<feature type="transmembrane region" description="Helical" evidence="1">
    <location>
        <begin position="145"/>
        <end position="164"/>
    </location>
</feature>